<sequence>MRYTSSNIQKSKKKWCKNLVVPNNCVNTHIHNNVTRLHAHTLLLYYFLSRFLSSIINNVPLASVGGVWYLAHAKFCFHKYLLEVHLFHQMNRLFLFGASSVQKGYFSLSVLAFLLVLCVLRGGRRFLIGSRVQGLKFKYSRLNKRTYPLNLKHRTLNSFSSLNFELLNFEQLNLQPLKSNIQYLTSINLKL</sequence>
<keyword evidence="1" id="KW-0472">Membrane</keyword>
<protein>
    <recommendedName>
        <fullName evidence="4">Transmembrane protein</fullName>
    </recommendedName>
</protein>
<evidence type="ECO:0000313" key="2">
    <source>
        <dbReference type="EMBL" id="AQY22319.1"/>
    </source>
</evidence>
<keyword evidence="1" id="KW-1133">Transmembrane helix</keyword>
<keyword evidence="1" id="KW-0812">Transmembrane</keyword>
<organism evidence="2 3">
    <name type="scientific">Riemerella anatipestifer</name>
    <name type="common">Moraxella anatipestifer</name>
    <dbReference type="NCBI Taxonomy" id="34085"/>
    <lineage>
        <taxon>Bacteria</taxon>
        <taxon>Pseudomonadati</taxon>
        <taxon>Bacteroidota</taxon>
        <taxon>Flavobacteriia</taxon>
        <taxon>Flavobacteriales</taxon>
        <taxon>Weeksellaceae</taxon>
        <taxon>Riemerella</taxon>
    </lineage>
</organism>
<dbReference type="EMBL" id="CP011859">
    <property type="protein sequence ID" value="AQY22319.1"/>
    <property type="molecule type" value="Genomic_DNA"/>
</dbReference>
<dbReference type="AlphaFoldDB" id="A0A1S7DT74"/>
<evidence type="ECO:0008006" key="4">
    <source>
        <dbReference type="Google" id="ProtNLM"/>
    </source>
</evidence>
<feature type="transmembrane region" description="Helical" evidence="1">
    <location>
        <begin position="104"/>
        <end position="123"/>
    </location>
</feature>
<gene>
    <name evidence="2" type="ORF">AB406_1373</name>
</gene>
<dbReference type="Proteomes" id="UP000189883">
    <property type="component" value="Chromosome"/>
</dbReference>
<evidence type="ECO:0000313" key="3">
    <source>
        <dbReference type="Proteomes" id="UP000189883"/>
    </source>
</evidence>
<evidence type="ECO:0000256" key="1">
    <source>
        <dbReference type="SAM" id="Phobius"/>
    </source>
</evidence>
<proteinExistence type="predicted"/>
<reference evidence="2 3" key="1">
    <citation type="submission" date="2015-06" db="EMBL/GenBank/DDBJ databases">
        <title>R. anatipestifer strain HXb2 is the most virulent strain so far, and the genome sequence would help us uncover the pathogenesis.</title>
        <authorList>
            <person name="Hu Q."/>
            <person name="Qi J."/>
            <person name="Bo H."/>
            <person name="Liu G."/>
            <person name="Tao M."/>
            <person name="Ding Y."/>
            <person name="Xue Y."/>
        </authorList>
    </citation>
    <scope>NUCLEOTIDE SEQUENCE [LARGE SCALE GENOMIC DNA]</scope>
    <source>
        <strain evidence="2 3">HXb2</strain>
    </source>
</reference>
<name>A0A1S7DT74_RIEAN</name>
<accession>A0A1S7DT74</accession>
<feature type="transmembrane region" description="Helical" evidence="1">
    <location>
        <begin position="43"/>
        <end position="71"/>
    </location>
</feature>